<evidence type="ECO:0000313" key="11">
    <source>
        <dbReference type="Proteomes" id="UP000019760"/>
    </source>
</evidence>
<sequence length="135" mass="14775">MIVIDTSALVAILRRENEADEFLRLIAEADRCLLSAVSLLETSMVLAGRTGNEAAWNDLDDLIEVASIEIIAHDTEQTQIARAAFLRFGKGRHPACLNFGDCASYALACVHDAPLLFKGDDFPQTDITVGWPTKK</sequence>
<evidence type="ECO:0000256" key="3">
    <source>
        <dbReference type="ARBA" id="ARBA00022722"/>
    </source>
</evidence>
<evidence type="ECO:0000256" key="6">
    <source>
        <dbReference type="ARBA" id="ARBA00022842"/>
    </source>
</evidence>
<protein>
    <recommendedName>
        <fullName evidence="8">Ribonuclease VapC</fullName>
        <shortName evidence="8">RNase VapC</shortName>
        <ecNumber evidence="8">3.1.-.-</ecNumber>
    </recommendedName>
    <alternativeName>
        <fullName evidence="8">Toxin VapC</fullName>
    </alternativeName>
</protein>
<reference evidence="11" key="1">
    <citation type="journal article" date="2014" name="FEMS Microbiol. Lett.">
        <title>Draft Genomic DNA Sequence of the Facultatively Methylotrophic Bacterium Acidomonas methanolica type strain MB58.</title>
        <authorList>
            <person name="Higashiura N."/>
            <person name="Hadano H."/>
            <person name="Hirakawa H."/>
            <person name="Matsutani M."/>
            <person name="Takabe S."/>
            <person name="Matsushita K."/>
            <person name="Azuma Y."/>
        </authorList>
    </citation>
    <scope>NUCLEOTIDE SEQUENCE [LARGE SCALE GENOMIC DNA]</scope>
    <source>
        <strain evidence="11">MB58</strain>
    </source>
</reference>
<evidence type="ECO:0000256" key="2">
    <source>
        <dbReference type="ARBA" id="ARBA00022649"/>
    </source>
</evidence>
<proteinExistence type="inferred from homology"/>
<dbReference type="GO" id="GO:0090729">
    <property type="term" value="F:toxin activity"/>
    <property type="evidence" value="ECO:0007669"/>
    <property type="project" value="UniProtKB-KW"/>
</dbReference>
<dbReference type="HAMAP" id="MF_00265">
    <property type="entry name" value="VapC_Nob1"/>
    <property type="match status" value="1"/>
</dbReference>
<reference evidence="10 11" key="2">
    <citation type="journal article" date="2014" name="FEMS Microbiol. Lett.">
        <title>Draft genomic DNA sequence of the facultatively methylotrophic bacterium Acidomonas methanolica type strain MB58.</title>
        <authorList>
            <person name="Higashiura N."/>
            <person name="Hadano H."/>
            <person name="Hirakawa H."/>
            <person name="Matsutani M."/>
            <person name="Takabe S."/>
            <person name="Matsushita K."/>
            <person name="Azuma Y."/>
        </authorList>
    </citation>
    <scope>NUCLEOTIDE SEQUENCE [LARGE SCALE GENOMIC DNA]</scope>
    <source>
        <strain evidence="10 11">MB58</strain>
    </source>
</reference>
<name>A0A023D9B7_ACIMT</name>
<evidence type="ECO:0000256" key="5">
    <source>
        <dbReference type="ARBA" id="ARBA00022801"/>
    </source>
</evidence>
<keyword evidence="11" id="KW-1185">Reference proteome</keyword>
<comment type="similarity">
    <text evidence="7 8">Belongs to the PINc/VapC protein family.</text>
</comment>
<comment type="caution">
    <text evidence="10">The sequence shown here is derived from an EMBL/GenBank/DDBJ whole genome shotgun (WGS) entry which is preliminary data.</text>
</comment>
<keyword evidence="2 8" id="KW-1277">Toxin-antitoxin system</keyword>
<evidence type="ECO:0000259" key="9">
    <source>
        <dbReference type="Pfam" id="PF01850"/>
    </source>
</evidence>
<keyword evidence="3 8" id="KW-0540">Nuclease</keyword>
<keyword evidence="4 8" id="KW-0479">Metal-binding</keyword>
<dbReference type="InterPro" id="IPR050556">
    <property type="entry name" value="Type_II_TA_system_RNase"/>
</dbReference>
<comment type="cofactor">
    <cofactor evidence="1 8">
        <name>Mg(2+)</name>
        <dbReference type="ChEBI" id="CHEBI:18420"/>
    </cofactor>
</comment>
<accession>A0A023D9B7</accession>
<dbReference type="EC" id="3.1.-.-" evidence="8"/>
<dbReference type="Pfam" id="PF01850">
    <property type="entry name" value="PIN"/>
    <property type="match status" value="1"/>
</dbReference>
<dbReference type="InterPro" id="IPR002716">
    <property type="entry name" value="PIN_dom"/>
</dbReference>
<dbReference type="GO" id="GO:0000287">
    <property type="term" value="F:magnesium ion binding"/>
    <property type="evidence" value="ECO:0007669"/>
    <property type="project" value="UniProtKB-UniRule"/>
</dbReference>
<dbReference type="PANTHER" id="PTHR33653:SF1">
    <property type="entry name" value="RIBONUCLEASE VAPC2"/>
    <property type="match status" value="1"/>
</dbReference>
<organism evidence="10 11">
    <name type="scientific">Acidomonas methanolica NBRC 104435</name>
    <dbReference type="NCBI Taxonomy" id="1231351"/>
    <lineage>
        <taxon>Bacteria</taxon>
        <taxon>Pseudomonadati</taxon>
        <taxon>Pseudomonadota</taxon>
        <taxon>Alphaproteobacteria</taxon>
        <taxon>Acetobacterales</taxon>
        <taxon>Acetobacteraceae</taxon>
        <taxon>Acidomonas</taxon>
    </lineage>
</organism>
<keyword evidence="6 8" id="KW-0460">Magnesium</keyword>
<keyword evidence="8" id="KW-0800">Toxin</keyword>
<keyword evidence="5 8" id="KW-0378">Hydrolase</keyword>
<comment type="function">
    <text evidence="8">Toxic component of a toxin-antitoxin (TA) system. An RNase.</text>
</comment>
<dbReference type="PANTHER" id="PTHR33653">
    <property type="entry name" value="RIBONUCLEASE VAPC2"/>
    <property type="match status" value="1"/>
</dbReference>
<dbReference type="SUPFAM" id="SSF88723">
    <property type="entry name" value="PIN domain-like"/>
    <property type="match status" value="1"/>
</dbReference>
<dbReference type="Proteomes" id="UP000019760">
    <property type="component" value="Unassembled WGS sequence"/>
</dbReference>
<dbReference type="CDD" id="cd09871">
    <property type="entry name" value="PIN_MtVapC28-VapC30-like"/>
    <property type="match status" value="1"/>
</dbReference>
<feature type="binding site" evidence="8">
    <location>
        <position position="5"/>
    </location>
    <ligand>
        <name>Mg(2+)</name>
        <dbReference type="ChEBI" id="CHEBI:18420"/>
    </ligand>
</feature>
<dbReference type="OrthoDB" id="32625at2"/>
<dbReference type="Gene3D" id="3.40.50.1010">
    <property type="entry name" value="5'-nuclease"/>
    <property type="match status" value="1"/>
</dbReference>
<evidence type="ECO:0000256" key="1">
    <source>
        <dbReference type="ARBA" id="ARBA00001946"/>
    </source>
</evidence>
<evidence type="ECO:0000256" key="8">
    <source>
        <dbReference type="HAMAP-Rule" id="MF_00265"/>
    </source>
</evidence>
<evidence type="ECO:0000313" key="10">
    <source>
        <dbReference type="EMBL" id="GAJ30713.1"/>
    </source>
</evidence>
<dbReference type="GO" id="GO:0016787">
    <property type="term" value="F:hydrolase activity"/>
    <property type="evidence" value="ECO:0007669"/>
    <property type="project" value="UniProtKB-KW"/>
</dbReference>
<dbReference type="EMBL" id="BAND01000228">
    <property type="protein sequence ID" value="GAJ30713.1"/>
    <property type="molecule type" value="Genomic_DNA"/>
</dbReference>
<evidence type="ECO:0000256" key="4">
    <source>
        <dbReference type="ARBA" id="ARBA00022723"/>
    </source>
</evidence>
<evidence type="ECO:0000256" key="7">
    <source>
        <dbReference type="ARBA" id="ARBA00038093"/>
    </source>
</evidence>
<dbReference type="InterPro" id="IPR029060">
    <property type="entry name" value="PIN-like_dom_sf"/>
</dbReference>
<feature type="binding site" evidence="8">
    <location>
        <position position="101"/>
    </location>
    <ligand>
        <name>Mg(2+)</name>
        <dbReference type="ChEBI" id="CHEBI:18420"/>
    </ligand>
</feature>
<dbReference type="RefSeq" id="WP_042062233.1">
    <property type="nucleotide sequence ID" value="NZ_BAND01000228.1"/>
</dbReference>
<feature type="domain" description="PIN" evidence="9">
    <location>
        <begin position="2"/>
        <end position="126"/>
    </location>
</feature>
<dbReference type="AlphaFoldDB" id="A0A023D9B7"/>
<dbReference type="GO" id="GO:0004540">
    <property type="term" value="F:RNA nuclease activity"/>
    <property type="evidence" value="ECO:0007669"/>
    <property type="project" value="InterPro"/>
</dbReference>
<gene>
    <name evidence="8" type="primary">vapC</name>
    <name evidence="10" type="ORF">Amme_246_003</name>
</gene>
<dbReference type="InterPro" id="IPR022907">
    <property type="entry name" value="VapC_family"/>
</dbReference>